<sequence>MEKLTFSKVVGFILAAAFAIVIGVSTWALMVGDYMNTNLVNEQTQHSVRIVGFAGLLAALVAWWCQRFVAHRGFFIRMLFALFIFLVAFCSFGGFLRFAYIHAIYPSQVDWSLAGLYASSLNDFYTFLLDMLLPPRLGFMALAIGAAIYIALFGIREPRTVEL</sequence>
<evidence type="ECO:0000256" key="1">
    <source>
        <dbReference type="SAM" id="Phobius"/>
    </source>
</evidence>
<dbReference type="HOGENOM" id="CLU_1625138_0_0_5"/>
<name>A0A0A8K3P4_9HYPH</name>
<feature type="transmembrane region" description="Helical" evidence="1">
    <location>
        <begin position="78"/>
        <end position="100"/>
    </location>
</feature>
<dbReference type="OrthoDB" id="8445402at2"/>
<evidence type="ECO:0000313" key="3">
    <source>
        <dbReference type="Proteomes" id="UP000031643"/>
    </source>
</evidence>
<dbReference type="STRING" id="1384459.GL4_1708"/>
<accession>A0A0A8K3P4</accession>
<dbReference type="RefSeq" id="WP_045366558.1">
    <property type="nucleotide sequence ID" value="NZ_AP014648.1"/>
</dbReference>
<proteinExistence type="predicted"/>
<reference evidence="2 3" key="1">
    <citation type="submission" date="2014-09" db="EMBL/GenBank/DDBJ databases">
        <title>Genome sequencing of Methyloceanibacter caenitepidi Gela4.</title>
        <authorList>
            <person name="Takeuchi M."/>
            <person name="Susumu S."/>
            <person name="Kamagata Y."/>
            <person name="Oshima K."/>
            <person name="Hattori M."/>
            <person name="Iwasaki W."/>
        </authorList>
    </citation>
    <scope>NUCLEOTIDE SEQUENCE [LARGE SCALE GENOMIC DNA]</scope>
    <source>
        <strain evidence="2 3">Gela4</strain>
    </source>
</reference>
<evidence type="ECO:0000313" key="2">
    <source>
        <dbReference type="EMBL" id="BAQ17162.1"/>
    </source>
</evidence>
<dbReference type="KEGG" id="mcg:GL4_1708"/>
<keyword evidence="1" id="KW-0812">Transmembrane</keyword>
<feature type="transmembrane region" description="Helical" evidence="1">
    <location>
        <begin position="50"/>
        <end position="66"/>
    </location>
</feature>
<keyword evidence="1" id="KW-0472">Membrane</keyword>
<dbReference type="Proteomes" id="UP000031643">
    <property type="component" value="Chromosome"/>
</dbReference>
<dbReference type="AlphaFoldDB" id="A0A0A8K3P4"/>
<gene>
    <name evidence="2" type="ORF">GL4_1708</name>
</gene>
<keyword evidence="3" id="KW-1185">Reference proteome</keyword>
<feature type="transmembrane region" description="Helical" evidence="1">
    <location>
        <begin position="9"/>
        <end position="30"/>
    </location>
</feature>
<keyword evidence="1" id="KW-1133">Transmembrane helix</keyword>
<organism evidence="2 3">
    <name type="scientific">Methyloceanibacter caenitepidi</name>
    <dbReference type="NCBI Taxonomy" id="1384459"/>
    <lineage>
        <taxon>Bacteria</taxon>
        <taxon>Pseudomonadati</taxon>
        <taxon>Pseudomonadota</taxon>
        <taxon>Alphaproteobacteria</taxon>
        <taxon>Hyphomicrobiales</taxon>
        <taxon>Hyphomicrobiaceae</taxon>
        <taxon>Methyloceanibacter</taxon>
    </lineage>
</organism>
<feature type="transmembrane region" description="Helical" evidence="1">
    <location>
        <begin position="137"/>
        <end position="155"/>
    </location>
</feature>
<protein>
    <submittedName>
        <fullName evidence="2">Uncharacterized protein</fullName>
    </submittedName>
</protein>
<dbReference type="EMBL" id="AP014648">
    <property type="protein sequence ID" value="BAQ17162.1"/>
    <property type="molecule type" value="Genomic_DNA"/>
</dbReference>